<dbReference type="OrthoDB" id="256590at2"/>
<organism evidence="2 3">
    <name type="scientific">Phenylobacterium soli</name>
    <dbReference type="NCBI Taxonomy" id="2170551"/>
    <lineage>
        <taxon>Bacteria</taxon>
        <taxon>Pseudomonadati</taxon>
        <taxon>Pseudomonadota</taxon>
        <taxon>Alphaproteobacteria</taxon>
        <taxon>Caulobacterales</taxon>
        <taxon>Caulobacteraceae</taxon>
        <taxon>Phenylobacterium</taxon>
    </lineage>
</organism>
<dbReference type="RefSeq" id="WP_111530180.1">
    <property type="nucleotide sequence ID" value="NZ_QFYQ01000002.1"/>
</dbReference>
<evidence type="ECO:0000256" key="1">
    <source>
        <dbReference type="SAM" id="MobiDB-lite"/>
    </source>
</evidence>
<evidence type="ECO:0000313" key="3">
    <source>
        <dbReference type="Proteomes" id="UP000249254"/>
    </source>
</evidence>
<dbReference type="EMBL" id="QFYQ01000002">
    <property type="protein sequence ID" value="RAK51618.1"/>
    <property type="molecule type" value="Genomic_DNA"/>
</dbReference>
<proteinExistence type="predicted"/>
<comment type="caution">
    <text evidence="2">The sequence shown here is derived from an EMBL/GenBank/DDBJ whole genome shotgun (WGS) entry which is preliminary data.</text>
</comment>
<evidence type="ECO:0008006" key="4">
    <source>
        <dbReference type="Google" id="ProtNLM"/>
    </source>
</evidence>
<protein>
    <recommendedName>
        <fullName evidence="4">C2H2-type domain-containing protein</fullName>
    </recommendedName>
</protein>
<dbReference type="Proteomes" id="UP000249254">
    <property type="component" value="Unassembled WGS sequence"/>
</dbReference>
<sequence>MSGVSDFPRAGWASLTDDQRADIEAHVRGLTVDAETYNAPPHGWTCFHCGETFRTLSGARLHFGAYPSATPLCGAEAIKRAIRTHVRVEWVRNPGGGGGYDFEASTLDEAARAILKASDASRPTDGRPALEEKP</sequence>
<feature type="compositionally biased region" description="Basic and acidic residues" evidence="1">
    <location>
        <begin position="122"/>
        <end position="134"/>
    </location>
</feature>
<reference evidence="3" key="1">
    <citation type="submission" date="2018-05" db="EMBL/GenBank/DDBJ databases">
        <authorList>
            <person name="Li X."/>
        </authorList>
    </citation>
    <scope>NUCLEOTIDE SEQUENCE [LARGE SCALE GENOMIC DNA]</scope>
    <source>
        <strain evidence="3">LX32</strain>
    </source>
</reference>
<evidence type="ECO:0000313" key="2">
    <source>
        <dbReference type="EMBL" id="RAK51618.1"/>
    </source>
</evidence>
<feature type="region of interest" description="Disordered" evidence="1">
    <location>
        <begin position="115"/>
        <end position="134"/>
    </location>
</feature>
<dbReference type="AlphaFoldDB" id="A0A328AFN9"/>
<name>A0A328AFN9_9CAUL</name>
<gene>
    <name evidence="2" type="ORF">DJ017_17435</name>
</gene>
<accession>A0A328AFN9</accession>
<keyword evidence="3" id="KW-1185">Reference proteome</keyword>